<comment type="catalytic activity">
    <reaction evidence="10">
        <text>8-oxo-dGTP + H2O = 8-oxo-dGMP + diphosphate + H(+)</text>
        <dbReference type="Rhea" id="RHEA:31575"/>
        <dbReference type="ChEBI" id="CHEBI:15377"/>
        <dbReference type="ChEBI" id="CHEBI:15378"/>
        <dbReference type="ChEBI" id="CHEBI:33019"/>
        <dbReference type="ChEBI" id="CHEBI:63224"/>
        <dbReference type="ChEBI" id="CHEBI:77896"/>
        <dbReference type="EC" id="3.6.1.55"/>
    </reaction>
</comment>
<dbReference type="GO" id="GO:0044715">
    <property type="term" value="F:8-oxo-dGDP phosphatase activity"/>
    <property type="evidence" value="ECO:0007669"/>
    <property type="project" value="TreeGrafter"/>
</dbReference>
<evidence type="ECO:0000256" key="9">
    <source>
        <dbReference type="ARBA" id="ARBA00023204"/>
    </source>
</evidence>
<keyword evidence="8" id="KW-0460">Magnesium</keyword>
<dbReference type="InterPro" id="IPR015797">
    <property type="entry name" value="NUDIX_hydrolase-like_dom_sf"/>
</dbReference>
<dbReference type="InterPro" id="IPR047127">
    <property type="entry name" value="MutT-like"/>
</dbReference>
<name>A0A1H8ZX09_9ACTN</name>
<keyword evidence="14" id="KW-1185">Reference proteome</keyword>
<evidence type="ECO:0000256" key="3">
    <source>
        <dbReference type="ARBA" id="ARBA00022457"/>
    </source>
</evidence>
<dbReference type="STRING" id="1036181.SAMN05421756_101391"/>
<dbReference type="GO" id="GO:0035539">
    <property type="term" value="F:8-oxo-7,8-dihydrodeoxyguanosine triphosphate pyrophosphatase activity"/>
    <property type="evidence" value="ECO:0007669"/>
    <property type="project" value="UniProtKB-EC"/>
</dbReference>
<evidence type="ECO:0000256" key="2">
    <source>
        <dbReference type="ARBA" id="ARBA00005582"/>
    </source>
</evidence>
<keyword evidence="6" id="KW-0227">DNA damage</keyword>
<dbReference type="EMBL" id="FOFA01000001">
    <property type="protein sequence ID" value="SEP68904.1"/>
    <property type="molecule type" value="Genomic_DNA"/>
</dbReference>
<keyword evidence="7" id="KW-0378">Hydrolase</keyword>
<evidence type="ECO:0000256" key="8">
    <source>
        <dbReference type="ARBA" id="ARBA00022842"/>
    </source>
</evidence>
<dbReference type="Gene3D" id="3.90.79.10">
    <property type="entry name" value="Nucleoside Triphosphate Pyrophosphohydrolase"/>
    <property type="match status" value="1"/>
</dbReference>
<reference evidence="14" key="1">
    <citation type="submission" date="2016-10" db="EMBL/GenBank/DDBJ databases">
        <authorList>
            <person name="Varghese N."/>
            <person name="Submissions S."/>
        </authorList>
    </citation>
    <scope>NUCLEOTIDE SEQUENCE [LARGE SCALE GENOMIC DNA]</scope>
    <source>
        <strain evidence="14">CGMCC 4.6856</strain>
    </source>
</reference>
<comment type="cofactor">
    <cofactor evidence="1">
        <name>Mg(2+)</name>
        <dbReference type="ChEBI" id="CHEBI:18420"/>
    </cofactor>
</comment>
<comment type="similarity">
    <text evidence="2">Belongs to the Nudix hydrolase family.</text>
</comment>
<dbReference type="SUPFAM" id="SSF55811">
    <property type="entry name" value="Nudix"/>
    <property type="match status" value="1"/>
</dbReference>
<keyword evidence="3" id="KW-0515">Mutator protein</keyword>
<feature type="domain" description="Nudix hydrolase" evidence="12">
    <location>
        <begin position="2"/>
        <end position="135"/>
    </location>
</feature>
<evidence type="ECO:0000256" key="4">
    <source>
        <dbReference type="ARBA" id="ARBA00022705"/>
    </source>
</evidence>
<dbReference type="InterPro" id="IPR000086">
    <property type="entry name" value="NUDIX_hydrolase_dom"/>
</dbReference>
<dbReference type="GO" id="GO:0044716">
    <property type="term" value="F:8-oxo-GDP phosphatase activity"/>
    <property type="evidence" value="ECO:0007669"/>
    <property type="project" value="TreeGrafter"/>
</dbReference>
<dbReference type="Pfam" id="PF00293">
    <property type="entry name" value="NUDIX"/>
    <property type="match status" value="1"/>
</dbReference>
<evidence type="ECO:0000256" key="6">
    <source>
        <dbReference type="ARBA" id="ARBA00022763"/>
    </source>
</evidence>
<dbReference type="RefSeq" id="WP_198409882.1">
    <property type="nucleotide sequence ID" value="NZ_FOFA01000001.1"/>
</dbReference>
<keyword evidence="9" id="KW-0234">DNA repair</keyword>
<evidence type="ECO:0000256" key="11">
    <source>
        <dbReference type="ARBA" id="ARBA00038905"/>
    </source>
</evidence>
<keyword evidence="5" id="KW-0479">Metal-binding</keyword>
<dbReference type="PANTHER" id="PTHR47707">
    <property type="entry name" value="8-OXO-DGTP DIPHOSPHATASE"/>
    <property type="match status" value="1"/>
</dbReference>
<dbReference type="GO" id="GO:0006260">
    <property type="term" value="P:DNA replication"/>
    <property type="evidence" value="ECO:0007669"/>
    <property type="project" value="UniProtKB-KW"/>
</dbReference>
<evidence type="ECO:0000313" key="14">
    <source>
        <dbReference type="Proteomes" id="UP000198504"/>
    </source>
</evidence>
<gene>
    <name evidence="13" type="ORF">SAMN05421756_101391</name>
</gene>
<evidence type="ECO:0000256" key="1">
    <source>
        <dbReference type="ARBA" id="ARBA00001946"/>
    </source>
</evidence>
<evidence type="ECO:0000256" key="10">
    <source>
        <dbReference type="ARBA" id="ARBA00035861"/>
    </source>
</evidence>
<dbReference type="Proteomes" id="UP000198504">
    <property type="component" value="Unassembled WGS sequence"/>
</dbReference>
<evidence type="ECO:0000259" key="12">
    <source>
        <dbReference type="PROSITE" id="PS51462"/>
    </source>
</evidence>
<proteinExistence type="inferred from homology"/>
<dbReference type="AlphaFoldDB" id="A0A1H8ZX09"/>
<accession>A0A1H8ZX09</accession>
<protein>
    <recommendedName>
        <fullName evidence="11">8-oxo-dGTP diphosphatase</fullName>
        <ecNumber evidence="11">3.6.1.55</ecNumber>
    </recommendedName>
</protein>
<evidence type="ECO:0000256" key="7">
    <source>
        <dbReference type="ARBA" id="ARBA00022801"/>
    </source>
</evidence>
<evidence type="ECO:0000313" key="13">
    <source>
        <dbReference type="EMBL" id="SEP68904.1"/>
    </source>
</evidence>
<dbReference type="GO" id="GO:0046872">
    <property type="term" value="F:metal ion binding"/>
    <property type="evidence" value="ECO:0007669"/>
    <property type="project" value="UniProtKB-KW"/>
</dbReference>
<evidence type="ECO:0000256" key="5">
    <source>
        <dbReference type="ARBA" id="ARBA00022723"/>
    </source>
</evidence>
<keyword evidence="4" id="KW-0235">DNA replication</keyword>
<dbReference type="GO" id="GO:0006281">
    <property type="term" value="P:DNA repair"/>
    <property type="evidence" value="ECO:0007669"/>
    <property type="project" value="UniProtKB-KW"/>
</dbReference>
<dbReference type="PROSITE" id="PS51462">
    <property type="entry name" value="NUDIX"/>
    <property type="match status" value="1"/>
</dbReference>
<dbReference type="PANTHER" id="PTHR47707:SF1">
    <property type="entry name" value="NUDIX HYDROLASE FAMILY PROTEIN"/>
    <property type="match status" value="1"/>
</dbReference>
<dbReference type="InterPro" id="IPR020476">
    <property type="entry name" value="Nudix_hydrolase"/>
</dbReference>
<dbReference type="EC" id="3.6.1.55" evidence="11"/>
<sequence>MPDQLVVAAVLVDDLVRPTRALAARRTRPPELAGRWELPGGKVEPGEDPVDALRRELAEELAVEVEVGEELVSPGEALVGWPLTAGLVMRVWWCAISSGEAHVGEAHDALAWVDASSINDLAWLTPDLPLVDAVVARLAPVAPPPPPGTLGS</sequence>
<organism evidence="13 14">
    <name type="scientific">Microlunatus flavus</name>
    <dbReference type="NCBI Taxonomy" id="1036181"/>
    <lineage>
        <taxon>Bacteria</taxon>
        <taxon>Bacillati</taxon>
        <taxon>Actinomycetota</taxon>
        <taxon>Actinomycetes</taxon>
        <taxon>Propionibacteriales</taxon>
        <taxon>Propionibacteriaceae</taxon>
        <taxon>Microlunatus</taxon>
    </lineage>
</organism>
<dbReference type="PRINTS" id="PR00502">
    <property type="entry name" value="NUDIXFAMILY"/>
</dbReference>
<dbReference type="GO" id="GO:0008413">
    <property type="term" value="F:8-oxo-7,8-dihydroguanosine triphosphate pyrophosphatase activity"/>
    <property type="evidence" value="ECO:0007669"/>
    <property type="project" value="TreeGrafter"/>
</dbReference>